<sequence length="865" mass="97589">MIEDAHLYEDRFVNLEAESAYSFLHGTYRPEELVRAIKSLGQRAVGLTDRWSMYGLADFVVSARKEGIQPIIGARIMLKDGSWLSLYPLNRNGFKNLNAIITNGLLRSPTPFVTLKELRDKADYLIAIAGGHLSTIRAFARKGNIEAAEKGLLELKSIFDHNLYLCLSKNVEDDRATNRLLNELAAKHSIRTIISNPVVYLRKCDAWLHRLLIKIQVKHHKRTVTALAGDSFYPLTLKKALELIPYENAALETIKLAQRLKGFKILTGQSAIRRNLAQYETESAKDILWRMSLKALSRRYSPCAPAYISRLSKEIEVISQKGLSKIFLLMSEIKRFSDSKGIISSIRGSSGGSLLVHLLLGGPDPIRHRLLFERFINQGRVDIPDIDMDFDSERRDEVTHWLLNHEPERSALVATIHTFRPRSAVRLLARAMGYPLYEIERLTKCLPWSLRGISLERALQHLPELKDSPLKNEKHLVRAAERLEGLPFQSSVHLGGVVVAPDDILYWTPLFSSRKKFRVTHLDKDAVETLGLLKLDLLGLRMHTAIKKALECIPNLSSPGGQTIKNIPIDDRKTYELLSSGDTLGVFQLESPGQRNLVARLLPERFEDIVAEISLFRPGPVKSDMVTRYLKRRHGEEAIDYLHPILAPILKETYGVIVFQEQVLEIVHRFAGFSYDDADAFRRAMTKNRSKREMERLKQAFMDGAKRMGHSKELAEKVFKRVSAFAAYGFCKAHAVAFSEITLKSAYIKAHYPKEFYIGLLNAGHVGSYPPGVILNEARRKGIPIYPPNVNKSALKYAPEGPGIRLPLTVIYGIGPRIAQRIIEERDRNGPYFGIYDLKARTGLNNAVLDTLYIAGTIKGALKAA</sequence>
<dbReference type="STRING" id="1156395.DBT_0472"/>
<dbReference type="InterPro" id="IPR011708">
    <property type="entry name" value="DNA_pol3_alpha_NTPase_dom"/>
</dbReference>
<keyword evidence="5" id="KW-0239">DNA-directed DNA polymerase</keyword>
<dbReference type="InterPro" id="IPR010994">
    <property type="entry name" value="RuvA_2-like"/>
</dbReference>
<dbReference type="InterPro" id="IPR029460">
    <property type="entry name" value="DNAPol_HHH"/>
</dbReference>
<comment type="catalytic activity">
    <reaction evidence="6">
        <text>DNA(n) + a 2'-deoxyribonucleoside 5'-triphosphate = DNA(n+1) + diphosphate</text>
        <dbReference type="Rhea" id="RHEA:22508"/>
        <dbReference type="Rhea" id="RHEA-COMP:17339"/>
        <dbReference type="Rhea" id="RHEA-COMP:17340"/>
        <dbReference type="ChEBI" id="CHEBI:33019"/>
        <dbReference type="ChEBI" id="CHEBI:61560"/>
        <dbReference type="ChEBI" id="CHEBI:173112"/>
        <dbReference type="EC" id="2.7.7.7"/>
    </reaction>
</comment>
<evidence type="ECO:0000259" key="7">
    <source>
        <dbReference type="SMART" id="SM00481"/>
    </source>
</evidence>
<dbReference type="Pfam" id="PF14579">
    <property type="entry name" value="HHH_6"/>
    <property type="match status" value="1"/>
</dbReference>
<comment type="caution">
    <text evidence="8">The sequence shown here is derived from an EMBL/GenBank/DDBJ whole genome shotgun (WGS) entry which is preliminary data.</text>
</comment>
<dbReference type="GO" id="GO:0008408">
    <property type="term" value="F:3'-5' exonuclease activity"/>
    <property type="evidence" value="ECO:0007669"/>
    <property type="project" value="InterPro"/>
</dbReference>
<accession>A0A1B9F7Y3</accession>
<dbReference type="SMART" id="SM00481">
    <property type="entry name" value="POLIIIAc"/>
    <property type="match status" value="1"/>
</dbReference>
<dbReference type="Pfam" id="PF07733">
    <property type="entry name" value="DNA_pol3_alpha"/>
    <property type="match status" value="1"/>
</dbReference>
<dbReference type="InterPro" id="IPR003141">
    <property type="entry name" value="Pol/His_phosphatase_N"/>
</dbReference>
<dbReference type="Pfam" id="PF17657">
    <property type="entry name" value="DNA_pol3_finger"/>
    <property type="match status" value="1"/>
</dbReference>
<proteinExistence type="predicted"/>
<name>A0A1B9F7Y3_9BACT</name>
<dbReference type="SUPFAM" id="SSF89550">
    <property type="entry name" value="PHP domain-like"/>
    <property type="match status" value="1"/>
</dbReference>
<dbReference type="InterPro" id="IPR004805">
    <property type="entry name" value="DnaE2/DnaE/PolC"/>
</dbReference>
<dbReference type="EC" id="2.7.7.7" evidence="1"/>
<dbReference type="Gene3D" id="1.10.150.870">
    <property type="match status" value="1"/>
</dbReference>
<feature type="domain" description="Polymerase/histidinol phosphatase N-terminal" evidence="7">
    <location>
        <begin position="13"/>
        <end position="80"/>
    </location>
</feature>
<keyword evidence="9" id="KW-1185">Reference proteome</keyword>
<dbReference type="InterPro" id="IPR016195">
    <property type="entry name" value="Pol/histidinol_Pase-like"/>
</dbReference>
<dbReference type="OrthoDB" id="9803237at2"/>
<protein>
    <recommendedName>
        <fullName evidence="1">DNA-directed DNA polymerase</fullName>
        <ecNumber evidence="1">2.7.7.7</ecNumber>
    </recommendedName>
</protein>
<dbReference type="PATRIC" id="fig|1156395.6.peg.479"/>
<dbReference type="EMBL" id="MAGO01000002">
    <property type="protein sequence ID" value="OCC16010.1"/>
    <property type="molecule type" value="Genomic_DNA"/>
</dbReference>
<reference evidence="8 9" key="1">
    <citation type="submission" date="2016-06" db="EMBL/GenBank/DDBJ databases">
        <title>Respiratory ammonification of nitrate coupled to the oxidation of elemental sulfur in deep-sea autotrophic thermophilic bacteria.</title>
        <authorList>
            <person name="Slobodkina G.B."/>
            <person name="Mardanov A.V."/>
            <person name="Ravin N.V."/>
            <person name="Frolova A.A."/>
            <person name="Viryasiv M.B."/>
            <person name="Chernyh N.A."/>
            <person name="Bonch-Osmolovskaya E.A."/>
            <person name="Slobodkin A.I."/>
        </authorList>
    </citation>
    <scope>NUCLEOTIDE SEQUENCE [LARGE SCALE GENOMIC DNA]</scope>
    <source>
        <strain evidence="8 9">S69</strain>
    </source>
</reference>
<dbReference type="NCBIfam" id="TIGR00594">
    <property type="entry name" value="polc"/>
    <property type="match status" value="1"/>
</dbReference>
<evidence type="ECO:0000256" key="5">
    <source>
        <dbReference type="ARBA" id="ARBA00022932"/>
    </source>
</evidence>
<evidence type="ECO:0000256" key="2">
    <source>
        <dbReference type="ARBA" id="ARBA00022679"/>
    </source>
</evidence>
<dbReference type="Gene3D" id="3.20.20.140">
    <property type="entry name" value="Metal-dependent hydrolases"/>
    <property type="match status" value="1"/>
</dbReference>
<keyword evidence="4" id="KW-0235">DNA replication</keyword>
<evidence type="ECO:0000313" key="9">
    <source>
        <dbReference type="Proteomes" id="UP000093080"/>
    </source>
</evidence>
<keyword evidence="3" id="KW-0548">Nucleotidyltransferase</keyword>
<evidence type="ECO:0000256" key="6">
    <source>
        <dbReference type="ARBA" id="ARBA00049244"/>
    </source>
</evidence>
<dbReference type="AlphaFoldDB" id="A0A1B9F7Y3"/>
<evidence type="ECO:0000256" key="4">
    <source>
        <dbReference type="ARBA" id="ARBA00022705"/>
    </source>
</evidence>
<dbReference type="RefSeq" id="WP_067616014.1">
    <property type="nucleotide sequence ID" value="NZ_MAGO01000002.1"/>
</dbReference>
<dbReference type="GO" id="GO:0006260">
    <property type="term" value="P:DNA replication"/>
    <property type="evidence" value="ECO:0007669"/>
    <property type="project" value="UniProtKB-KW"/>
</dbReference>
<evidence type="ECO:0000256" key="1">
    <source>
        <dbReference type="ARBA" id="ARBA00012417"/>
    </source>
</evidence>
<organism evidence="8 9">
    <name type="scientific">Dissulfuribacter thermophilus</name>
    <dbReference type="NCBI Taxonomy" id="1156395"/>
    <lineage>
        <taxon>Bacteria</taxon>
        <taxon>Pseudomonadati</taxon>
        <taxon>Thermodesulfobacteriota</taxon>
        <taxon>Dissulfuribacteria</taxon>
        <taxon>Dissulfuribacterales</taxon>
        <taxon>Dissulfuribacteraceae</taxon>
        <taxon>Dissulfuribacter</taxon>
    </lineage>
</organism>
<dbReference type="InterPro" id="IPR004013">
    <property type="entry name" value="PHP_dom"/>
</dbReference>
<evidence type="ECO:0000313" key="8">
    <source>
        <dbReference type="EMBL" id="OCC16010.1"/>
    </source>
</evidence>
<dbReference type="InterPro" id="IPR040982">
    <property type="entry name" value="DNA_pol3_finger"/>
</dbReference>
<dbReference type="PANTHER" id="PTHR32294">
    <property type="entry name" value="DNA POLYMERASE III SUBUNIT ALPHA"/>
    <property type="match status" value="1"/>
</dbReference>
<dbReference type="SUPFAM" id="SSF47781">
    <property type="entry name" value="RuvA domain 2-like"/>
    <property type="match status" value="1"/>
</dbReference>
<dbReference type="Gene3D" id="1.10.10.1600">
    <property type="entry name" value="Bacterial DNA polymerase III alpha subunit, thumb domain"/>
    <property type="match status" value="1"/>
</dbReference>
<evidence type="ECO:0000256" key="3">
    <source>
        <dbReference type="ARBA" id="ARBA00022695"/>
    </source>
</evidence>
<gene>
    <name evidence="8" type="ORF">DBT_0472</name>
</gene>
<dbReference type="GO" id="GO:0003887">
    <property type="term" value="F:DNA-directed DNA polymerase activity"/>
    <property type="evidence" value="ECO:0007669"/>
    <property type="project" value="UniProtKB-KW"/>
</dbReference>
<dbReference type="InterPro" id="IPR041931">
    <property type="entry name" value="DNA_pol3_alpha_thumb_dom"/>
</dbReference>
<dbReference type="Pfam" id="PF02811">
    <property type="entry name" value="PHP"/>
    <property type="match status" value="1"/>
</dbReference>
<dbReference type="Proteomes" id="UP000093080">
    <property type="component" value="Unassembled WGS sequence"/>
</dbReference>
<keyword evidence="2" id="KW-0808">Transferase</keyword>